<dbReference type="Proteomes" id="UP000789525">
    <property type="component" value="Unassembled WGS sequence"/>
</dbReference>
<proteinExistence type="predicted"/>
<comment type="caution">
    <text evidence="1">The sequence shown here is derived from an EMBL/GenBank/DDBJ whole genome shotgun (WGS) entry which is preliminary data.</text>
</comment>
<organism evidence="1 2">
    <name type="scientific">Acaulospora colombiana</name>
    <dbReference type="NCBI Taxonomy" id="27376"/>
    <lineage>
        <taxon>Eukaryota</taxon>
        <taxon>Fungi</taxon>
        <taxon>Fungi incertae sedis</taxon>
        <taxon>Mucoromycota</taxon>
        <taxon>Glomeromycotina</taxon>
        <taxon>Glomeromycetes</taxon>
        <taxon>Diversisporales</taxon>
        <taxon>Acaulosporaceae</taxon>
        <taxon>Acaulospora</taxon>
    </lineage>
</organism>
<name>A0ACA9LNQ3_9GLOM</name>
<evidence type="ECO:0000313" key="1">
    <source>
        <dbReference type="EMBL" id="CAG8537104.1"/>
    </source>
</evidence>
<dbReference type="EMBL" id="CAJVPT010007059">
    <property type="protein sequence ID" value="CAG8537104.1"/>
    <property type="molecule type" value="Genomic_DNA"/>
</dbReference>
<sequence length="401" mass="45493">MNIEKLSRIGVGMYRMCIGNVENEKALMKALTKNPDGTDINVIDTSANYCDGDSERLIGKFLSSRNKDCLSRADLCLASKFGYIQGENLALYHNGAFKTKYLDILFIHNPEYFLIHNINCSDEAKVKGFQKLMLERIGQTFEAMEEVLKSGLIRSYGISSNSFSISHDDNHFLPYESLIDIAKVAAKRVRGTEKHGFSAVQMPGNLLEQTGLKTTAKWAQANGLKVFINRPFNAFNNDGSFRLASYPKPPYDHIKQITLTNLETKIKDEGGMKTPFHFILDLVKQLDNQLPDIKSVFDWESYRQSVNATLRQFRGSSDVNSILQPFLDTFDAEVRYRGSQQVRKYLIECQGFNALAKNENLTIEEFSLQFLLESGVVDVVLMGMTREAYVEFAKRMLRSTL</sequence>
<reference evidence="1" key="1">
    <citation type="submission" date="2021-06" db="EMBL/GenBank/DDBJ databases">
        <authorList>
            <person name="Kallberg Y."/>
            <person name="Tangrot J."/>
            <person name="Rosling A."/>
        </authorList>
    </citation>
    <scope>NUCLEOTIDE SEQUENCE</scope>
    <source>
        <strain evidence="1">CL356</strain>
    </source>
</reference>
<evidence type="ECO:0000313" key="2">
    <source>
        <dbReference type="Proteomes" id="UP000789525"/>
    </source>
</evidence>
<gene>
    <name evidence="1" type="ORF">ACOLOM_LOCUS4316</name>
</gene>
<accession>A0ACA9LNQ3</accession>
<protein>
    <submittedName>
        <fullName evidence="1">17205_t:CDS:1</fullName>
    </submittedName>
</protein>
<keyword evidence="2" id="KW-1185">Reference proteome</keyword>